<accession>A0ABY3SRD2</accession>
<dbReference type="RefSeq" id="WP_235122093.1">
    <property type="nucleotide sequence ID" value="NZ_CP090978.1"/>
</dbReference>
<organism evidence="1 2">
    <name type="scientific">Paenibacillus hexagrammi</name>
    <dbReference type="NCBI Taxonomy" id="2908839"/>
    <lineage>
        <taxon>Bacteria</taxon>
        <taxon>Bacillati</taxon>
        <taxon>Bacillota</taxon>
        <taxon>Bacilli</taxon>
        <taxon>Bacillales</taxon>
        <taxon>Paenibacillaceae</taxon>
        <taxon>Paenibacillus</taxon>
    </lineage>
</organism>
<reference evidence="1 2" key="1">
    <citation type="journal article" date="2024" name="Int. J. Syst. Evol. Microbiol.">
        <title>Paenibacillus hexagrammi sp. nov., a novel bacterium isolated from the gut content of Hexagrammos agrammus.</title>
        <authorList>
            <person name="Jung H.K."/>
            <person name="Kim D.G."/>
            <person name="Zin H."/>
            <person name="Park J."/>
            <person name="Jung H."/>
            <person name="Kim Y.O."/>
            <person name="Kong H.J."/>
            <person name="Kim J.W."/>
            <person name="Kim Y.S."/>
        </authorList>
    </citation>
    <scope>NUCLEOTIDE SEQUENCE [LARGE SCALE GENOMIC DNA]</scope>
    <source>
        <strain evidence="1 2">YPD9-1</strain>
    </source>
</reference>
<name>A0ABY3SRD2_9BACL</name>
<protein>
    <recommendedName>
        <fullName evidence="3">ATP-grasp domain-containing protein</fullName>
    </recommendedName>
</protein>
<gene>
    <name evidence="1" type="ORF">L0M14_10770</name>
</gene>
<dbReference type="SUPFAM" id="SSF56059">
    <property type="entry name" value="Glutathione synthetase ATP-binding domain-like"/>
    <property type="match status" value="1"/>
</dbReference>
<keyword evidence="2" id="KW-1185">Reference proteome</keyword>
<dbReference type="Proteomes" id="UP001649230">
    <property type="component" value="Chromosome"/>
</dbReference>
<evidence type="ECO:0000313" key="2">
    <source>
        <dbReference type="Proteomes" id="UP001649230"/>
    </source>
</evidence>
<dbReference type="EMBL" id="CP090978">
    <property type="protein sequence ID" value="UJF35532.1"/>
    <property type="molecule type" value="Genomic_DNA"/>
</dbReference>
<dbReference type="Gene3D" id="3.40.50.20">
    <property type="match status" value="1"/>
</dbReference>
<evidence type="ECO:0000313" key="1">
    <source>
        <dbReference type="EMBL" id="UJF35532.1"/>
    </source>
</evidence>
<evidence type="ECO:0008006" key="3">
    <source>
        <dbReference type="Google" id="ProtNLM"/>
    </source>
</evidence>
<sequence>MSKRSILFCGNGYSGEILETLAKEYDLYLISSFRNDRGMEHVKKIILANPLDPQSALQAAKSLKEQGCTFDAVLSLCMDTALSVSAIAEHYQLFGVPYQIAQNATIKSIRSRIFETHDVSAPKYRSCCDYADYVKKVQEIGFPYVIKPLNLFASRASAWLNRRSK</sequence>
<proteinExistence type="predicted"/>